<keyword evidence="3" id="KW-1185">Reference proteome</keyword>
<dbReference type="HOGENOM" id="CLU_153788_4_0_5"/>
<dbReference type="Pfam" id="PF01381">
    <property type="entry name" value="HTH_3"/>
    <property type="match status" value="1"/>
</dbReference>
<accession>V5SAM2</accession>
<name>V5SAM2_9HYPH</name>
<dbReference type="PATRIC" id="fig|1029756.8.peg.738"/>
<dbReference type="AlphaFoldDB" id="V5SAM2"/>
<dbReference type="InterPro" id="IPR010982">
    <property type="entry name" value="Lambda_DNA-bd_dom_sf"/>
</dbReference>
<evidence type="ECO:0000313" key="2">
    <source>
        <dbReference type="EMBL" id="AHB47693.1"/>
    </source>
</evidence>
<dbReference type="Gene3D" id="1.10.260.40">
    <property type="entry name" value="lambda repressor-like DNA-binding domains"/>
    <property type="match status" value="1"/>
</dbReference>
<dbReference type="RefSeq" id="WP_023786121.1">
    <property type="nucleotide sequence ID" value="NC_022997.1"/>
</dbReference>
<dbReference type="InterPro" id="IPR001387">
    <property type="entry name" value="Cro/C1-type_HTH"/>
</dbReference>
<protein>
    <submittedName>
        <fullName evidence="2">Transcriptional regulator</fullName>
    </submittedName>
</protein>
<dbReference type="STRING" id="1029756.W911_03535"/>
<sequence>MAVTLKSPADIQDALRARFRARRLVLNLTQEGLANRSGVTLATLRRFERTGLIAFDSLLKLALVLDCLGDFEKVAAEDERSLIGRPLDAVLAQKRGRRKGRIT</sequence>
<dbReference type="PROSITE" id="PS50943">
    <property type="entry name" value="HTH_CROC1"/>
    <property type="match status" value="1"/>
</dbReference>
<evidence type="ECO:0000313" key="3">
    <source>
        <dbReference type="Proteomes" id="UP000018542"/>
    </source>
</evidence>
<dbReference type="OrthoDB" id="5471988at2"/>
<dbReference type="KEGG" id="hni:W911_03535"/>
<dbReference type="SMART" id="SM00530">
    <property type="entry name" value="HTH_XRE"/>
    <property type="match status" value="1"/>
</dbReference>
<dbReference type="GO" id="GO:0003677">
    <property type="term" value="F:DNA binding"/>
    <property type="evidence" value="ECO:0007669"/>
    <property type="project" value="InterPro"/>
</dbReference>
<dbReference type="SUPFAM" id="SSF47413">
    <property type="entry name" value="lambda repressor-like DNA-binding domains"/>
    <property type="match status" value="1"/>
</dbReference>
<reference evidence="2 3" key="1">
    <citation type="journal article" date="2014" name="Genome Announc.">
        <title>Complete Genome Sequence of Hyphomicrobium nitrativorans Strain NL23, a Denitrifying Bacterium Isolated from Biofilm of a Methanol-Fed Denitrification System Treating Seawater at the Montreal Biodome.</title>
        <authorList>
            <person name="Martineau C."/>
            <person name="Villeneuve C."/>
            <person name="Mauffrey F."/>
            <person name="Villemur R."/>
        </authorList>
    </citation>
    <scope>NUCLEOTIDE SEQUENCE [LARGE SCALE GENOMIC DNA]</scope>
    <source>
        <strain evidence="2">NL23</strain>
    </source>
</reference>
<dbReference type="EMBL" id="CP006912">
    <property type="protein sequence ID" value="AHB47693.1"/>
    <property type="molecule type" value="Genomic_DNA"/>
</dbReference>
<evidence type="ECO:0000259" key="1">
    <source>
        <dbReference type="PROSITE" id="PS50943"/>
    </source>
</evidence>
<proteinExistence type="predicted"/>
<feature type="domain" description="HTH cro/C1-type" evidence="1">
    <location>
        <begin position="19"/>
        <end position="71"/>
    </location>
</feature>
<gene>
    <name evidence="2" type="ORF">W911_03535</name>
</gene>
<dbReference type="Proteomes" id="UP000018542">
    <property type="component" value="Chromosome"/>
</dbReference>
<dbReference type="CDD" id="cd00093">
    <property type="entry name" value="HTH_XRE"/>
    <property type="match status" value="1"/>
</dbReference>
<organism evidence="2 3">
    <name type="scientific">Hyphomicrobium nitrativorans NL23</name>
    <dbReference type="NCBI Taxonomy" id="1029756"/>
    <lineage>
        <taxon>Bacteria</taxon>
        <taxon>Pseudomonadati</taxon>
        <taxon>Pseudomonadota</taxon>
        <taxon>Alphaproteobacteria</taxon>
        <taxon>Hyphomicrobiales</taxon>
        <taxon>Hyphomicrobiaceae</taxon>
        <taxon>Hyphomicrobium</taxon>
    </lineage>
</organism>